<dbReference type="AlphaFoldDB" id="A0A7T2YYX7"/>
<evidence type="ECO:0000313" key="2">
    <source>
        <dbReference type="Proteomes" id="UP000595064"/>
    </source>
</evidence>
<evidence type="ECO:0008006" key="3">
    <source>
        <dbReference type="Google" id="ProtNLM"/>
    </source>
</evidence>
<gene>
    <name evidence="1" type="ORF">I6G47_15300</name>
</gene>
<dbReference type="Proteomes" id="UP000595064">
    <property type="component" value="Chromosome"/>
</dbReference>
<sequence length="323" mass="36785">MTSSHSVDILDSGFVFKTANTAEFNEKLKTEVQQIQALHGIYPKLMVPVLHTGLVGGRHFYILEKKSGASLASLVFDATKSIEYINQIIKHALDSIKTAVKIECNQPIDSTYQLHQKIRYEWDSLKQLHSLFDKPAIIEGKIIIPSGRAVVERALAYAEEEIFLASSTSAHCNFHFGNVLYDETLNEISFIDPDGSVQGIDPYFGFSRFAFSFWHELAAEIRDSINIVPLEKSILFLMKHDQHRQMLDQIPVIRSIHEISNWIGEENYRKFYALTTYCFLRSMRINGSKDTWMMPSSPRAGTPEETLYAGLMFYLESLSSTVQ</sequence>
<reference evidence="1 2" key="1">
    <citation type="submission" date="2020-12" db="EMBL/GenBank/DDBJ databases">
        <title>FDA dAtabase for Regulatory Grade micrObial Sequences (FDA-ARGOS): Supporting development and validation of Infectious Disease Dx tests.</title>
        <authorList>
            <person name="Sproer C."/>
            <person name="Gronow S."/>
            <person name="Severitt S."/>
            <person name="Schroder I."/>
            <person name="Tallon L."/>
            <person name="Sadzewicz L."/>
            <person name="Zhao X."/>
            <person name="Boylan J."/>
            <person name="Ott S."/>
            <person name="Bowen H."/>
            <person name="Vavikolanu K."/>
            <person name="Mehta A."/>
            <person name="Aluvathingal J."/>
            <person name="Nadendla S."/>
            <person name="Lowell S."/>
            <person name="Myers T."/>
            <person name="Yan Y."/>
            <person name="Sichtig H."/>
        </authorList>
    </citation>
    <scope>NUCLEOTIDE SEQUENCE [LARGE SCALE GENOMIC DNA]</scope>
    <source>
        <strain evidence="1 2">FDAARGOS_890</strain>
    </source>
</reference>
<dbReference type="RefSeq" id="WP_016454142.1">
    <property type="nucleotide sequence ID" value="NZ_CP065748.1"/>
</dbReference>
<organism evidence="1 2">
    <name type="scientific">Delftia lacustris</name>
    <dbReference type="NCBI Taxonomy" id="558537"/>
    <lineage>
        <taxon>Bacteria</taxon>
        <taxon>Pseudomonadati</taxon>
        <taxon>Pseudomonadota</taxon>
        <taxon>Betaproteobacteria</taxon>
        <taxon>Burkholderiales</taxon>
        <taxon>Comamonadaceae</taxon>
        <taxon>Delftia</taxon>
    </lineage>
</organism>
<dbReference type="KEGG" id="dla:I6G47_15300"/>
<keyword evidence="2" id="KW-1185">Reference proteome</keyword>
<dbReference type="EMBL" id="CP065748">
    <property type="protein sequence ID" value="QPS84342.1"/>
    <property type="molecule type" value="Genomic_DNA"/>
</dbReference>
<proteinExistence type="predicted"/>
<evidence type="ECO:0000313" key="1">
    <source>
        <dbReference type="EMBL" id="QPS84342.1"/>
    </source>
</evidence>
<name>A0A7T2YYX7_9BURK</name>
<dbReference type="SUPFAM" id="SSF56112">
    <property type="entry name" value="Protein kinase-like (PK-like)"/>
    <property type="match status" value="1"/>
</dbReference>
<accession>A0A7T2YYX7</accession>
<dbReference type="InterPro" id="IPR011009">
    <property type="entry name" value="Kinase-like_dom_sf"/>
</dbReference>
<protein>
    <recommendedName>
        <fullName evidence="3">Aminoglycoside phosphotransferase domain-containing protein</fullName>
    </recommendedName>
</protein>